<feature type="transmembrane region" description="Helical" evidence="2">
    <location>
        <begin position="156"/>
        <end position="174"/>
    </location>
</feature>
<dbReference type="InterPro" id="IPR046675">
    <property type="entry name" value="DUF6545"/>
</dbReference>
<evidence type="ECO:0000313" key="5">
    <source>
        <dbReference type="Proteomes" id="UP000509418"/>
    </source>
</evidence>
<dbReference type="RefSeq" id="WP_176578525.1">
    <property type="nucleotide sequence ID" value="NZ_CBDRGH010000022.1"/>
</dbReference>
<dbReference type="Proteomes" id="UP000509418">
    <property type="component" value="Chromosome"/>
</dbReference>
<accession>A0A7H8TK64</accession>
<dbReference type="AlphaFoldDB" id="A0A7H8TK64"/>
<protein>
    <recommendedName>
        <fullName evidence="3">DUF6545 domain-containing protein</fullName>
    </recommendedName>
</protein>
<dbReference type="Pfam" id="PF20182">
    <property type="entry name" value="DUF6545"/>
    <property type="match status" value="1"/>
</dbReference>
<evidence type="ECO:0000256" key="1">
    <source>
        <dbReference type="SAM" id="MobiDB-lite"/>
    </source>
</evidence>
<reference evidence="4 5" key="1">
    <citation type="submission" date="2020-06" db="EMBL/GenBank/DDBJ databases">
        <title>Genome mining for natural products.</title>
        <authorList>
            <person name="Zhang B."/>
            <person name="Shi J."/>
            <person name="Ge H."/>
        </authorList>
    </citation>
    <scope>NUCLEOTIDE SEQUENCE [LARGE SCALE GENOMIC DNA]</scope>
    <source>
        <strain evidence="4 5">NA02069</strain>
    </source>
</reference>
<keyword evidence="5" id="KW-1185">Reference proteome</keyword>
<dbReference type="NCBIfam" id="NF042915">
    <property type="entry name" value="MAB_1171c_fam"/>
    <property type="match status" value="1"/>
</dbReference>
<dbReference type="EMBL" id="CP056041">
    <property type="protein sequence ID" value="QKZ23911.1"/>
    <property type="molecule type" value="Genomic_DNA"/>
</dbReference>
<keyword evidence="2" id="KW-0472">Membrane</keyword>
<keyword evidence="2" id="KW-0812">Transmembrane</keyword>
<feature type="region of interest" description="Disordered" evidence="1">
    <location>
        <begin position="370"/>
        <end position="401"/>
    </location>
</feature>
<proteinExistence type="predicted"/>
<feature type="transmembrane region" description="Helical" evidence="2">
    <location>
        <begin position="114"/>
        <end position="136"/>
    </location>
</feature>
<gene>
    <name evidence="4" type="ORF">HUT05_45110</name>
</gene>
<evidence type="ECO:0000259" key="3">
    <source>
        <dbReference type="Pfam" id="PF20182"/>
    </source>
</evidence>
<feature type="compositionally biased region" description="Basic and acidic residues" evidence="1">
    <location>
        <begin position="434"/>
        <end position="443"/>
    </location>
</feature>
<feature type="region of interest" description="Disordered" evidence="1">
    <location>
        <begin position="424"/>
        <end position="443"/>
    </location>
</feature>
<feature type="transmembrane region" description="Helical" evidence="2">
    <location>
        <begin position="80"/>
        <end position="102"/>
    </location>
</feature>
<organism evidence="4 5">
    <name type="scientific">Streptomyces chartreusis</name>
    <dbReference type="NCBI Taxonomy" id="1969"/>
    <lineage>
        <taxon>Bacteria</taxon>
        <taxon>Bacillati</taxon>
        <taxon>Actinomycetota</taxon>
        <taxon>Actinomycetes</taxon>
        <taxon>Kitasatosporales</taxon>
        <taxon>Streptomycetaceae</taxon>
        <taxon>Streptomyces</taxon>
    </lineage>
</organism>
<feature type="transmembrane region" description="Helical" evidence="2">
    <location>
        <begin position="42"/>
        <end position="60"/>
    </location>
</feature>
<name>A0A7H8TK64_STRCX</name>
<feature type="domain" description="DUF6545" evidence="3">
    <location>
        <begin position="254"/>
        <end position="413"/>
    </location>
</feature>
<feature type="transmembrane region" description="Helical" evidence="2">
    <location>
        <begin position="229"/>
        <end position="255"/>
    </location>
</feature>
<feature type="transmembrane region" description="Helical" evidence="2">
    <location>
        <begin position="12"/>
        <end position="30"/>
    </location>
</feature>
<keyword evidence="2" id="KW-1133">Transmembrane helix</keyword>
<evidence type="ECO:0000256" key="2">
    <source>
        <dbReference type="SAM" id="Phobius"/>
    </source>
</evidence>
<dbReference type="InterPro" id="IPR050039">
    <property type="entry name" value="MAB_1171c-like"/>
</dbReference>
<evidence type="ECO:0000313" key="4">
    <source>
        <dbReference type="EMBL" id="QKZ23911.1"/>
    </source>
</evidence>
<feature type="transmembrane region" description="Helical" evidence="2">
    <location>
        <begin position="195"/>
        <end position="217"/>
    </location>
</feature>
<sequence length="443" mass="47917">MSTEGELVSDSVATIVYLLMATAFLLLACWKASALRREPAPTLALMVANFVVAAAVYVIASPLGYTAVGSAFGQAWIPTLPIYVGILVNFGLVQLLTIIWTSPSQDPPHRVRHAVIGWSLLYTLAIAVMTVAFLHADLRGPAVPLKFNTEQPDEPPVLFFLGVFLTMLTCGTLHTWHRARRAKPDDERIAHALHWFGRSMAVTFGYVVCSAPAIVAASRGYHQLDAVGVFGSVFGVVGCIGICYAMSGAAVSVWLRERRDIRVLEPLWDLVVAGVDPDLELSKSARPSRLLNVRLNLHRRIIEILDGILKLRLWVTADAAGAVETMHSESLNDEALREKLGLAETGLTAQELEAAVTAAVLRHAVGRLQDARTRSTDASGPTPPSDALAYAMPGQDTAADEERPRLLRVARALELLLVQAALEPLQKVAPEAEPASRADAHSR</sequence>